<dbReference type="SUPFAM" id="SSF52540">
    <property type="entry name" value="P-loop containing nucleoside triphosphate hydrolases"/>
    <property type="match status" value="1"/>
</dbReference>
<name>A0A418XY44_9GAMM</name>
<evidence type="ECO:0000256" key="6">
    <source>
        <dbReference type="ARBA" id="ARBA00022840"/>
    </source>
</evidence>
<feature type="binding site" evidence="8">
    <location>
        <begin position="188"/>
        <end position="189"/>
    </location>
    <ligand>
        <name>ATP</name>
        <dbReference type="ChEBI" id="CHEBI:30616"/>
    </ligand>
</feature>
<sequence>MENQKPPLPALKGIFFVTGTDTEVGKTWVSCRLLERAREAGLSCYGLKPIAAGCEATADGWQNEDALQLMAASSVKLPYETVNPVALKAAIAPHIAAQQEGKVVTLARLAGYVRGALNAHKADLILIEGAGGWRVPLNDREMLSGLAKELALPVIQVVGMKLGCISHALLTAEAIEKDGLQYAGTMANCFGDMDVREENLLTLRQHLPGAFAIV</sequence>
<dbReference type="OrthoDB" id="9802097at2"/>
<comment type="pathway">
    <text evidence="8">Cofactor biosynthesis; biotin biosynthesis; biotin from 7,8-diaminononanoate: step 1/2.</text>
</comment>
<evidence type="ECO:0000256" key="1">
    <source>
        <dbReference type="ARBA" id="ARBA00022490"/>
    </source>
</evidence>
<keyword evidence="7 8" id="KW-0460">Magnesium</keyword>
<gene>
    <name evidence="8 9" type="primary">bioD</name>
    <name evidence="9" type="ORF">D4A39_05515</name>
</gene>
<feature type="binding site" evidence="8">
    <location>
        <position position="128"/>
    </location>
    <ligand>
        <name>Mg(2+)</name>
        <dbReference type="ChEBI" id="CHEBI:18420"/>
    </ligand>
</feature>
<dbReference type="AlphaFoldDB" id="A0A418XY44"/>
<evidence type="ECO:0000256" key="3">
    <source>
        <dbReference type="ARBA" id="ARBA00022723"/>
    </source>
</evidence>
<keyword evidence="5 8" id="KW-0093">Biotin biosynthesis</keyword>
<keyword evidence="10" id="KW-1185">Reference proteome</keyword>
<dbReference type="EC" id="6.3.3.3" evidence="8"/>
<evidence type="ECO:0000256" key="8">
    <source>
        <dbReference type="HAMAP-Rule" id="MF_00336"/>
    </source>
</evidence>
<feature type="active site" evidence="8">
    <location>
        <position position="48"/>
    </location>
</feature>
<comment type="caution">
    <text evidence="8">Lacks conserved residue(s) required for the propagation of feature annotation.</text>
</comment>
<dbReference type="HAMAP" id="MF_00336">
    <property type="entry name" value="BioD"/>
    <property type="match status" value="1"/>
</dbReference>
<evidence type="ECO:0000313" key="10">
    <source>
        <dbReference type="Proteomes" id="UP000283734"/>
    </source>
</evidence>
<dbReference type="GO" id="GO:0005829">
    <property type="term" value="C:cytosol"/>
    <property type="evidence" value="ECO:0007669"/>
    <property type="project" value="TreeGrafter"/>
</dbReference>
<dbReference type="EMBL" id="QYYA01000002">
    <property type="protein sequence ID" value="RJG17951.1"/>
    <property type="molecule type" value="Genomic_DNA"/>
</dbReference>
<dbReference type="PIRSF" id="PIRSF006755">
    <property type="entry name" value="DTB_synth"/>
    <property type="match status" value="1"/>
</dbReference>
<proteinExistence type="inferred from homology"/>
<evidence type="ECO:0000256" key="2">
    <source>
        <dbReference type="ARBA" id="ARBA00022598"/>
    </source>
</evidence>
<keyword evidence="2 8" id="KW-0436">Ligase</keyword>
<evidence type="ECO:0000313" key="9">
    <source>
        <dbReference type="EMBL" id="RJG17951.1"/>
    </source>
</evidence>
<feature type="binding site" evidence="8">
    <location>
        <position position="65"/>
    </location>
    <ligand>
        <name>ATP</name>
        <dbReference type="ChEBI" id="CHEBI:30616"/>
    </ligand>
</feature>
<evidence type="ECO:0000256" key="4">
    <source>
        <dbReference type="ARBA" id="ARBA00022741"/>
    </source>
</evidence>
<feature type="binding site" evidence="8">
    <location>
        <position position="27"/>
    </location>
    <ligand>
        <name>Mg(2+)</name>
        <dbReference type="ChEBI" id="CHEBI:18420"/>
    </ligand>
</feature>
<dbReference type="Gene3D" id="3.40.50.300">
    <property type="entry name" value="P-loop containing nucleotide triphosphate hydrolases"/>
    <property type="match status" value="1"/>
</dbReference>
<keyword evidence="6 8" id="KW-0067">ATP-binding</keyword>
<dbReference type="GO" id="GO:0042803">
    <property type="term" value="F:protein homodimerization activity"/>
    <property type="evidence" value="ECO:0007669"/>
    <property type="project" value="UniProtKB-ARBA"/>
</dbReference>
<evidence type="ECO:0000256" key="5">
    <source>
        <dbReference type="ARBA" id="ARBA00022756"/>
    </source>
</evidence>
<feature type="binding site" evidence="8">
    <location>
        <begin position="128"/>
        <end position="131"/>
    </location>
    <ligand>
        <name>ATP</name>
        <dbReference type="ChEBI" id="CHEBI:30616"/>
    </ligand>
</feature>
<dbReference type="Pfam" id="PF13500">
    <property type="entry name" value="AAA_26"/>
    <property type="match status" value="1"/>
</dbReference>
<dbReference type="GO" id="GO:0004141">
    <property type="term" value="F:dethiobiotin synthase activity"/>
    <property type="evidence" value="ECO:0007669"/>
    <property type="project" value="UniProtKB-UniRule"/>
</dbReference>
<comment type="caution">
    <text evidence="9">The sequence shown here is derived from an EMBL/GenBank/DDBJ whole genome shotgun (WGS) entry which is preliminary data.</text>
</comment>
<comment type="similarity">
    <text evidence="8">Belongs to the dethiobiotin synthetase family.</text>
</comment>
<dbReference type="GO" id="GO:0009102">
    <property type="term" value="P:biotin biosynthetic process"/>
    <property type="evidence" value="ECO:0007669"/>
    <property type="project" value="UniProtKB-UniRule"/>
</dbReference>
<dbReference type="RefSeq" id="WP_022985267.1">
    <property type="nucleotide sequence ID" value="NZ_CAXGPP010000008.1"/>
</dbReference>
<dbReference type="GO" id="GO:0005524">
    <property type="term" value="F:ATP binding"/>
    <property type="evidence" value="ECO:0007669"/>
    <property type="project" value="UniProtKB-UniRule"/>
</dbReference>
<keyword evidence="1 8" id="KW-0963">Cytoplasm</keyword>
<dbReference type="NCBIfam" id="TIGR00347">
    <property type="entry name" value="bioD"/>
    <property type="match status" value="1"/>
</dbReference>
<dbReference type="UniPathway" id="UPA00078">
    <property type="reaction ID" value="UER00161"/>
</dbReference>
<keyword evidence="3 8" id="KW-0479">Metal-binding</keyword>
<dbReference type="CDD" id="cd03109">
    <property type="entry name" value="DTBS"/>
    <property type="match status" value="1"/>
</dbReference>
<comment type="cofactor">
    <cofactor evidence="8">
        <name>Mg(2+)</name>
        <dbReference type="ChEBI" id="CHEBI:18420"/>
    </cofactor>
</comment>
<comment type="subcellular location">
    <subcellularLocation>
        <location evidence="8">Cytoplasm</location>
    </subcellularLocation>
</comment>
<reference evidence="9 10" key="1">
    <citation type="submission" date="2018-09" db="EMBL/GenBank/DDBJ databases">
        <title>Alcanivorax profundi sp. nov., isolated from 1000 m-depth seawater of the Mariana Trench.</title>
        <authorList>
            <person name="Liu J."/>
        </authorList>
    </citation>
    <scope>NUCLEOTIDE SEQUENCE [LARGE SCALE GENOMIC DNA]</scope>
    <source>
        <strain evidence="9 10">MTEO17</strain>
    </source>
</reference>
<keyword evidence="4 8" id="KW-0547">Nucleotide-binding</keyword>
<dbReference type="InterPro" id="IPR004472">
    <property type="entry name" value="DTB_synth_BioD"/>
</dbReference>
<organism evidence="9 10">
    <name type="scientific">Alcanivorax profundi</name>
    <dbReference type="NCBI Taxonomy" id="2338368"/>
    <lineage>
        <taxon>Bacteria</taxon>
        <taxon>Pseudomonadati</taxon>
        <taxon>Pseudomonadota</taxon>
        <taxon>Gammaproteobacteria</taxon>
        <taxon>Oceanospirillales</taxon>
        <taxon>Alcanivoracaceae</taxon>
        <taxon>Alcanivorax</taxon>
    </lineage>
</organism>
<comment type="catalytic activity">
    <reaction evidence="8">
        <text>(7R,8S)-7,8-diammoniononanoate + CO2 + ATP = (4R,5S)-dethiobiotin + ADP + phosphate + 3 H(+)</text>
        <dbReference type="Rhea" id="RHEA:15805"/>
        <dbReference type="ChEBI" id="CHEBI:15378"/>
        <dbReference type="ChEBI" id="CHEBI:16526"/>
        <dbReference type="ChEBI" id="CHEBI:30616"/>
        <dbReference type="ChEBI" id="CHEBI:43474"/>
        <dbReference type="ChEBI" id="CHEBI:149469"/>
        <dbReference type="ChEBI" id="CHEBI:149473"/>
        <dbReference type="ChEBI" id="CHEBI:456216"/>
        <dbReference type="EC" id="6.3.3.3"/>
    </reaction>
</comment>
<dbReference type="PANTHER" id="PTHR43210">
    <property type="entry name" value="DETHIOBIOTIN SYNTHETASE"/>
    <property type="match status" value="1"/>
</dbReference>
<dbReference type="GO" id="GO:0000287">
    <property type="term" value="F:magnesium ion binding"/>
    <property type="evidence" value="ECO:0007669"/>
    <property type="project" value="UniProtKB-UniRule"/>
</dbReference>
<evidence type="ECO:0000256" key="7">
    <source>
        <dbReference type="ARBA" id="ARBA00022842"/>
    </source>
</evidence>
<dbReference type="InterPro" id="IPR027417">
    <property type="entry name" value="P-loop_NTPase"/>
</dbReference>
<comment type="subunit">
    <text evidence="8">Homodimer.</text>
</comment>
<feature type="binding site" evidence="8">
    <location>
        <position position="65"/>
    </location>
    <ligand>
        <name>Mg(2+)</name>
        <dbReference type="ChEBI" id="CHEBI:18420"/>
    </ligand>
</feature>
<protein>
    <recommendedName>
        <fullName evidence="8">ATP-dependent dethiobiotin synthetase BioD</fullName>
        <ecNumber evidence="8">6.3.3.3</ecNumber>
    </recommendedName>
    <alternativeName>
        <fullName evidence="8">DTB synthetase</fullName>
        <shortName evidence="8">DTBS</shortName>
    </alternativeName>
    <alternativeName>
        <fullName evidence="8">Dethiobiotin synthase</fullName>
    </alternativeName>
</protein>
<accession>A0A418XY44</accession>
<comment type="function">
    <text evidence="8">Catalyzes a mechanistically unusual reaction, the ATP-dependent insertion of CO2 between the N7 and N8 nitrogen atoms of 7,8-diaminopelargonic acid (DAPA, also called 7,8-diammoniononanoate) to form a ureido ring.</text>
</comment>
<dbReference type="PANTHER" id="PTHR43210:SF5">
    <property type="entry name" value="DETHIOBIOTIN SYNTHETASE"/>
    <property type="match status" value="1"/>
</dbReference>
<dbReference type="FunFam" id="3.40.50.300:FF:000292">
    <property type="entry name" value="ATP-dependent dethiobiotin synthetase BioD"/>
    <property type="match status" value="1"/>
</dbReference>
<dbReference type="Proteomes" id="UP000283734">
    <property type="component" value="Unassembled WGS sequence"/>
</dbReference>